<evidence type="ECO:0000313" key="2">
    <source>
        <dbReference type="Proteomes" id="UP001180973"/>
    </source>
</evidence>
<dbReference type="EMBL" id="JAVRFL010000021">
    <property type="protein sequence ID" value="MDT0530953.1"/>
    <property type="molecule type" value="Genomic_DNA"/>
</dbReference>
<evidence type="ECO:0008006" key="3">
    <source>
        <dbReference type="Google" id="ProtNLM"/>
    </source>
</evidence>
<comment type="caution">
    <text evidence="1">The sequence shown here is derived from an EMBL/GenBank/DDBJ whole genome shotgun (WGS) entry which is preliminary data.</text>
</comment>
<accession>A0ABU2WYC5</accession>
<dbReference type="Proteomes" id="UP001180973">
    <property type="component" value="Unassembled WGS sequence"/>
</dbReference>
<proteinExistence type="predicted"/>
<sequence>MNRMFLGTIVGLALGFAIAFGGFGQMLIVALFGGLGLAVARVLAGDLDLSGYLQGRRSPR</sequence>
<reference evidence="1" key="1">
    <citation type="submission" date="2023-09" db="EMBL/GenBank/DDBJ databases">
        <title>30 novel species of actinomycetes from the DSMZ collection.</title>
        <authorList>
            <person name="Nouioui I."/>
        </authorList>
    </citation>
    <scope>NUCLEOTIDE SEQUENCE</scope>
    <source>
        <strain evidence="1">DSM 115977</strain>
    </source>
</reference>
<organism evidence="1 2">
    <name type="scientific">Micromonospora reichwaldensis</name>
    <dbReference type="NCBI Taxonomy" id="3075516"/>
    <lineage>
        <taxon>Bacteria</taxon>
        <taxon>Bacillati</taxon>
        <taxon>Actinomycetota</taxon>
        <taxon>Actinomycetes</taxon>
        <taxon>Micromonosporales</taxon>
        <taxon>Micromonosporaceae</taxon>
        <taxon>Micromonospora</taxon>
    </lineage>
</organism>
<name>A0ABU2WYC5_9ACTN</name>
<evidence type="ECO:0000313" key="1">
    <source>
        <dbReference type="EMBL" id="MDT0530953.1"/>
    </source>
</evidence>
<gene>
    <name evidence="1" type="ORF">RM555_18325</name>
</gene>
<protein>
    <recommendedName>
        <fullName evidence="3">DUF2273 domain-containing protein</fullName>
    </recommendedName>
</protein>
<dbReference type="RefSeq" id="WP_311412906.1">
    <property type="nucleotide sequence ID" value="NZ_JAVRFL010000021.1"/>
</dbReference>
<keyword evidence="2" id="KW-1185">Reference proteome</keyword>